<name>A0A182QT52_9DIPT</name>
<evidence type="ECO:0000313" key="3">
    <source>
        <dbReference type="Proteomes" id="UP000075886"/>
    </source>
</evidence>
<dbReference type="AlphaFoldDB" id="A0A182QT52"/>
<dbReference type="Proteomes" id="UP000075886">
    <property type="component" value="Unassembled WGS sequence"/>
</dbReference>
<accession>A0A182QT52</accession>
<keyword evidence="1" id="KW-0732">Signal</keyword>
<protein>
    <submittedName>
        <fullName evidence="2">Uncharacterized protein</fullName>
    </submittedName>
</protein>
<feature type="chain" id="PRO_5008133442" evidence="1">
    <location>
        <begin position="31"/>
        <end position="219"/>
    </location>
</feature>
<reference evidence="3" key="1">
    <citation type="submission" date="2014-01" db="EMBL/GenBank/DDBJ databases">
        <title>The Genome Sequence of Anopheles farauti FAR1 (V2).</title>
        <authorList>
            <consortium name="The Broad Institute Genomics Platform"/>
            <person name="Neafsey D.E."/>
            <person name="Besansky N."/>
            <person name="Howell P."/>
            <person name="Walton C."/>
            <person name="Young S.K."/>
            <person name="Zeng Q."/>
            <person name="Gargeya S."/>
            <person name="Fitzgerald M."/>
            <person name="Haas B."/>
            <person name="Abouelleil A."/>
            <person name="Allen A.W."/>
            <person name="Alvarado L."/>
            <person name="Arachchi H.M."/>
            <person name="Berlin A.M."/>
            <person name="Chapman S.B."/>
            <person name="Gainer-Dewar J."/>
            <person name="Goldberg J."/>
            <person name="Griggs A."/>
            <person name="Gujja S."/>
            <person name="Hansen M."/>
            <person name="Howarth C."/>
            <person name="Imamovic A."/>
            <person name="Ireland A."/>
            <person name="Larimer J."/>
            <person name="McCowan C."/>
            <person name="Murphy C."/>
            <person name="Pearson M."/>
            <person name="Poon T.W."/>
            <person name="Priest M."/>
            <person name="Roberts A."/>
            <person name="Saif S."/>
            <person name="Shea T."/>
            <person name="Sisk P."/>
            <person name="Sykes S."/>
            <person name="Wortman J."/>
            <person name="Nusbaum C."/>
            <person name="Birren B."/>
        </authorList>
    </citation>
    <scope>NUCLEOTIDE SEQUENCE [LARGE SCALE GENOMIC DNA]</scope>
    <source>
        <strain evidence="3">FAR1</strain>
    </source>
</reference>
<evidence type="ECO:0000313" key="2">
    <source>
        <dbReference type="EnsemblMetazoa" id="AFAF016310-PA"/>
    </source>
</evidence>
<organism evidence="2 3">
    <name type="scientific">Anopheles farauti</name>
    <dbReference type="NCBI Taxonomy" id="69004"/>
    <lineage>
        <taxon>Eukaryota</taxon>
        <taxon>Metazoa</taxon>
        <taxon>Ecdysozoa</taxon>
        <taxon>Arthropoda</taxon>
        <taxon>Hexapoda</taxon>
        <taxon>Insecta</taxon>
        <taxon>Pterygota</taxon>
        <taxon>Neoptera</taxon>
        <taxon>Endopterygota</taxon>
        <taxon>Diptera</taxon>
        <taxon>Nematocera</taxon>
        <taxon>Culicoidea</taxon>
        <taxon>Culicidae</taxon>
        <taxon>Anophelinae</taxon>
        <taxon>Anopheles</taxon>
    </lineage>
</organism>
<feature type="signal peptide" evidence="1">
    <location>
        <begin position="1"/>
        <end position="30"/>
    </location>
</feature>
<sequence length="219" mass="23307">MLAERLCAVSAMVRSCVVALLVSSIVLSVCLPPPVGKVAAYVVEREATVELLPNDLLAEEPARVEEENQAITTPQKAINNGFVKMFQAMRRVLQDTNRSLMEGKKEKRNLPTTNFLPYAGLLLMLCRNPYYTVMSMMPPGTDVVSGGASNVGGMLPGAGSAVGYVPSGISNAPQDHVQTVLAQPLTAENDRPGDAKVAWDVLVWGTHALGGRTGKAFVG</sequence>
<dbReference type="EMBL" id="AXCN02000795">
    <property type="status" value="NOT_ANNOTATED_CDS"/>
    <property type="molecule type" value="Genomic_DNA"/>
</dbReference>
<evidence type="ECO:0000256" key="1">
    <source>
        <dbReference type="SAM" id="SignalP"/>
    </source>
</evidence>
<dbReference type="EnsemblMetazoa" id="AFAF016310-RA">
    <property type="protein sequence ID" value="AFAF016310-PA"/>
    <property type="gene ID" value="AFAF016310"/>
</dbReference>
<reference evidence="2" key="2">
    <citation type="submission" date="2020-05" db="UniProtKB">
        <authorList>
            <consortium name="EnsemblMetazoa"/>
        </authorList>
    </citation>
    <scope>IDENTIFICATION</scope>
    <source>
        <strain evidence="2">FAR1</strain>
    </source>
</reference>
<dbReference type="VEuPathDB" id="VectorBase:AFAF016310"/>
<keyword evidence="3" id="KW-1185">Reference proteome</keyword>
<proteinExistence type="predicted"/>